<evidence type="ECO:0000313" key="2">
    <source>
        <dbReference type="EMBL" id="UNM15009.1"/>
    </source>
</evidence>
<name>A0ABY3WU60_9ACTN</name>
<dbReference type="Proteomes" id="UP000828924">
    <property type="component" value="Chromosome"/>
</dbReference>
<keyword evidence="3" id="KW-1185">Reference proteome</keyword>
<sequence length="64" mass="6839">MAQATGYADYYQSNPNVRVIYPAGDFDTHRTPVPPPPPEVTAKPGPPRAPKARVRLPIVSGALA</sequence>
<reference evidence="2 3" key="1">
    <citation type="submission" date="2021-03" db="EMBL/GenBank/DDBJ databases">
        <title>Complete genome of Streptomyces formicae strain 1H-GS9 (DSM 100524).</title>
        <authorList>
            <person name="Atanasov K.E."/>
            <person name="Altabella T."/>
            <person name="Ferrer A."/>
        </authorList>
    </citation>
    <scope>NUCLEOTIDE SEQUENCE [LARGE SCALE GENOMIC DNA]</scope>
    <source>
        <strain evidence="2 3">1H-GS9</strain>
    </source>
</reference>
<evidence type="ECO:0000313" key="3">
    <source>
        <dbReference type="Proteomes" id="UP000828924"/>
    </source>
</evidence>
<gene>
    <name evidence="2" type="ORF">J4032_29245</name>
</gene>
<dbReference type="RefSeq" id="WP_242335871.1">
    <property type="nucleotide sequence ID" value="NZ_CP071872.1"/>
</dbReference>
<evidence type="ECO:0000256" key="1">
    <source>
        <dbReference type="SAM" id="MobiDB-lite"/>
    </source>
</evidence>
<protein>
    <submittedName>
        <fullName evidence="2">Uncharacterized protein</fullName>
    </submittedName>
</protein>
<dbReference type="EMBL" id="CP071872">
    <property type="protein sequence ID" value="UNM15009.1"/>
    <property type="molecule type" value="Genomic_DNA"/>
</dbReference>
<feature type="region of interest" description="Disordered" evidence="1">
    <location>
        <begin position="23"/>
        <end position="52"/>
    </location>
</feature>
<accession>A0ABY3WU60</accession>
<proteinExistence type="predicted"/>
<organism evidence="2 3">
    <name type="scientific">Streptomyces formicae</name>
    <dbReference type="NCBI Taxonomy" id="1616117"/>
    <lineage>
        <taxon>Bacteria</taxon>
        <taxon>Bacillati</taxon>
        <taxon>Actinomycetota</taxon>
        <taxon>Actinomycetes</taxon>
        <taxon>Kitasatosporales</taxon>
        <taxon>Streptomycetaceae</taxon>
        <taxon>Streptomyces</taxon>
    </lineage>
</organism>
<feature type="compositionally biased region" description="Pro residues" evidence="1">
    <location>
        <begin position="32"/>
        <end position="49"/>
    </location>
</feature>